<protein>
    <submittedName>
        <fullName evidence="1">NinB family protein</fullName>
    </submittedName>
</protein>
<accession>A0A009PC58</accession>
<dbReference type="Pfam" id="PF05772">
    <property type="entry name" value="NinB"/>
    <property type="match status" value="1"/>
</dbReference>
<name>A0A009PC58_ACIBA</name>
<dbReference type="Proteomes" id="UP000021108">
    <property type="component" value="Unassembled WGS sequence"/>
</dbReference>
<proteinExistence type="predicted"/>
<dbReference type="Gene3D" id="1.10.3790.10">
    <property type="entry name" value="NinB"/>
    <property type="match status" value="1"/>
</dbReference>
<comment type="caution">
    <text evidence="1">The sequence shown here is derived from an EMBL/GenBank/DDBJ whole genome shotgun (WGS) entry which is preliminary data.</text>
</comment>
<reference evidence="1 2" key="1">
    <citation type="submission" date="2014-02" db="EMBL/GenBank/DDBJ databases">
        <title>Comparative genomics and transcriptomics to identify genetic mechanisms underlying the emergence of carbapenem resistant Acinetobacter baumannii (CRAb).</title>
        <authorList>
            <person name="Harris A.D."/>
            <person name="Johnson K.J."/>
            <person name="George J."/>
            <person name="Shefchek K."/>
            <person name="Daugherty S.C."/>
            <person name="Parankush S."/>
            <person name="Sadzewicz L."/>
            <person name="Tallon L."/>
            <person name="Sengamalay N."/>
            <person name="Hazen T.H."/>
            <person name="Rasko D.A."/>
        </authorList>
    </citation>
    <scope>NUCLEOTIDE SEQUENCE [LARGE SCALE GENOMIC DNA]</scope>
    <source>
        <strain evidence="1 2">625974</strain>
    </source>
</reference>
<organism evidence="1 2">
    <name type="scientific">Acinetobacter baumannii 625974</name>
    <dbReference type="NCBI Taxonomy" id="1310607"/>
    <lineage>
        <taxon>Bacteria</taxon>
        <taxon>Pseudomonadati</taxon>
        <taxon>Pseudomonadota</taxon>
        <taxon>Gammaproteobacteria</taxon>
        <taxon>Moraxellales</taxon>
        <taxon>Moraxellaceae</taxon>
        <taxon>Acinetobacter</taxon>
        <taxon>Acinetobacter calcoaceticus/baumannii complex</taxon>
    </lineage>
</organism>
<dbReference type="AlphaFoldDB" id="A0A009PC58"/>
<gene>
    <name evidence="1" type="ORF">J506_2762</name>
</gene>
<dbReference type="PATRIC" id="fig|1310607.3.peg.2672"/>
<dbReference type="EMBL" id="JEXD01000026">
    <property type="protein sequence ID" value="EXC06253.1"/>
    <property type="molecule type" value="Genomic_DNA"/>
</dbReference>
<dbReference type="RefSeq" id="WP_032059675.1">
    <property type="nucleotide sequence ID" value="NZ_JEXD01000026.1"/>
</dbReference>
<dbReference type="SUPFAM" id="SSF103370">
    <property type="entry name" value="NinB"/>
    <property type="match status" value="1"/>
</dbReference>
<evidence type="ECO:0000313" key="1">
    <source>
        <dbReference type="EMBL" id="EXC06253.1"/>
    </source>
</evidence>
<dbReference type="InterPro" id="IPR008711">
    <property type="entry name" value="Recombinase_NinB"/>
</dbReference>
<dbReference type="InterPro" id="IPR036619">
    <property type="entry name" value="NinB_sf"/>
</dbReference>
<evidence type="ECO:0000313" key="2">
    <source>
        <dbReference type="Proteomes" id="UP000021108"/>
    </source>
</evidence>
<sequence length="161" mass="18758">MEPRFVIKNHSDINYVIGYLNTNHAKAASEGKPLVVTIKPDERNRSKAQNRLYWKWLHVIHKKTGNDEEQLHFEYKKKFLINILKRDDESYAEMCLAISNLKQSESEQFRAIADGVIRETSTTRMNTTQFTEYLNLIEAFALKELGIALPIPDDLKYALEK</sequence>